<dbReference type="PROSITE" id="PS50985">
    <property type="entry name" value="GRAS"/>
    <property type="match status" value="1"/>
</dbReference>
<dbReference type="PANTHER" id="PTHR31636">
    <property type="entry name" value="OSJNBA0084A10.13 PROTEIN-RELATED"/>
    <property type="match status" value="1"/>
</dbReference>
<evidence type="ECO:0000256" key="2">
    <source>
        <dbReference type="ARBA" id="ARBA00023163"/>
    </source>
</evidence>
<sequence length="994" mass="107721">MASSQIHQRVMAPGCNNLLQQQLPSGAGAGATALQPRWKQAGHTGSVLDSNACFKQAKEYDHQGVHAEPTSVLDLQTSPGRSCSSLSSSQQSSLSSSDDSSFPLRTPPGQHISTVTQDAKCKDESSGNSRAAALVEESRSDDHKPSAGTAQQQQLQPQHHDMETSVFSSWMDCMDDAAAHADMPANDMDFDANVPDDGMTFEYGTLSCCSFEMSSEENSCFPIFAVSEQDICMFSEQPPALNCCYPLDHELKFFNNPAASLMNICRSSTVTTTSSGPPPPHDDQAVLYSNDVGPGNESLVLIADRHAQQQLVPSSTLINSTTAEGASSLCGGGGPASLIPLQEQPAVLQPPPEFMRLLGSQLNDNLSNPRFSQTAYAGGLFEGGAYETVTHCSEEISAHAAPTRSSSICLAGQEEASIRSAACCWTAAAATRDDHQPAGQKEVQVVLVPQQLQELAPPSAHDTSGAAAAGLQLVHLLLACAEAIHSSHFELARATVRHLRAISSPYGDPMQRIAFHFAEALTDLLNNNSRIISSSSCTAAATADDAEDHDMKGPPRPGRCATTTAAVASAGDAAGSCCSSSSWSPSVLESEMAYQAFYQVLPFEKFAHFTGNQAIMEAVASSARVHVLDLDVGQGLQWPAFLQSLVLRPGGPPAHLRMTAVGSDSDSLQQTGRRLKEFARTLQLQQDHQEYHHHHHHKISLSFEYNPVVVEKIQDCFHEGLIQLNSDETLVVNCSQVLHRLLVDHGTTSSKKNLKHDHEYSAVASSSSSAAAEVLDNILLMIRNMNPKLVTLLEVEADYYHHNNSSNNFLARFVEALHYYCALFDTLEATLPRESSQRTEIENTVFASQIKQIVSVEEETVEEEDEAEAEDETVVAVAAAAPSSTTSSSCCCRGHEPQARPQPRRHMRSQNWQTHFQKAGFTVVAPSSYAIEQAHQLLDLYMKQLQQQQQWLHTSCNNYVSMPYKLAQDSAVQQVLTLGWHETPIIAISSWTVA</sequence>
<proteinExistence type="predicted"/>
<organism evidence="4 5">
    <name type="scientific">Sphagnum jensenii</name>
    <dbReference type="NCBI Taxonomy" id="128206"/>
    <lineage>
        <taxon>Eukaryota</taxon>
        <taxon>Viridiplantae</taxon>
        <taxon>Streptophyta</taxon>
        <taxon>Embryophyta</taxon>
        <taxon>Bryophyta</taxon>
        <taxon>Sphagnophytina</taxon>
        <taxon>Sphagnopsida</taxon>
        <taxon>Sphagnales</taxon>
        <taxon>Sphagnaceae</taxon>
        <taxon>Sphagnum</taxon>
    </lineage>
</organism>
<name>A0ABP1BHH8_9BRYO</name>
<feature type="compositionally biased region" description="Low complexity" evidence="3">
    <location>
        <begin position="84"/>
        <end position="101"/>
    </location>
</feature>
<protein>
    <recommendedName>
        <fullName evidence="6">DELLA protein</fullName>
    </recommendedName>
</protein>
<keyword evidence="1" id="KW-0805">Transcription regulation</keyword>
<evidence type="ECO:0008006" key="6">
    <source>
        <dbReference type="Google" id="ProtNLM"/>
    </source>
</evidence>
<keyword evidence="2" id="KW-0804">Transcription</keyword>
<gene>
    <name evidence="4" type="ORF">CSSPJE1EN2_LOCUS17222</name>
</gene>
<accession>A0ABP1BHH8</accession>
<reference evidence="4" key="1">
    <citation type="submission" date="2024-03" db="EMBL/GenBank/DDBJ databases">
        <authorList>
            <consortium name="ELIXIR-Norway"/>
            <consortium name="Elixir Norway"/>
        </authorList>
    </citation>
    <scope>NUCLEOTIDE SEQUENCE</scope>
</reference>
<dbReference type="Proteomes" id="UP001497522">
    <property type="component" value="Chromosome 4"/>
</dbReference>
<dbReference type="Pfam" id="PF03514">
    <property type="entry name" value="GRAS"/>
    <property type="match status" value="3"/>
</dbReference>
<keyword evidence="5" id="KW-1185">Reference proteome</keyword>
<dbReference type="InterPro" id="IPR005202">
    <property type="entry name" value="TF_GRAS"/>
</dbReference>
<evidence type="ECO:0000313" key="5">
    <source>
        <dbReference type="Proteomes" id="UP001497522"/>
    </source>
</evidence>
<dbReference type="EMBL" id="OZ023705">
    <property type="protein sequence ID" value="CAK9874973.1"/>
    <property type="molecule type" value="Genomic_DNA"/>
</dbReference>
<evidence type="ECO:0000256" key="1">
    <source>
        <dbReference type="ARBA" id="ARBA00023015"/>
    </source>
</evidence>
<evidence type="ECO:0000313" key="4">
    <source>
        <dbReference type="EMBL" id="CAK9874973.1"/>
    </source>
</evidence>
<feature type="region of interest" description="Disordered" evidence="3">
    <location>
        <begin position="74"/>
        <end position="160"/>
    </location>
</feature>
<feature type="compositionally biased region" description="Basic and acidic residues" evidence="3">
    <location>
        <begin position="136"/>
        <end position="145"/>
    </location>
</feature>
<evidence type="ECO:0000256" key="3">
    <source>
        <dbReference type="SAM" id="MobiDB-lite"/>
    </source>
</evidence>
<feature type="compositionally biased region" description="Polar residues" evidence="3">
    <location>
        <begin position="74"/>
        <end position="83"/>
    </location>
</feature>